<feature type="compositionally biased region" description="Acidic residues" evidence="1">
    <location>
        <begin position="484"/>
        <end position="493"/>
    </location>
</feature>
<evidence type="ECO:0000259" key="3">
    <source>
        <dbReference type="PROSITE" id="PS51182"/>
    </source>
</evidence>
<dbReference type="AlphaFoldDB" id="A0A8S1LPI8"/>
<dbReference type="Proteomes" id="UP000692954">
    <property type="component" value="Unassembled WGS sequence"/>
</dbReference>
<keyword evidence="5" id="KW-1185">Reference proteome</keyword>
<sequence>MDKLYNSLAPKFKGIANSYKNLANQTKQIASNTIDKLSKQAILGDIVAISNRLFWMEYPSNDKIEKLSSYLNTNYQNHYYIWNVGEREFTTEWFCNQVANHSHPGYPCPPLIELLMICKNIIYFLSSDRNNIAIVCCQETRGRSIMVLSSLLAIMGAGYPGECLLRVCQKINTKDFQALFPSQHKYITYVGNVLNGLKLNSLCLRLISIVISGIPKVQNCTMFRPYIQLFKNDKPIFNSLTDGELKNYQQGDLSCIFDLKGIELSDDILIRCKHFENNTTRVPLFRVMFNCSFLFENILRVWDRELDKSPQMKTDKEFFVDFIFERGNQKSFQTADRPQTFSNDTKSSNQLLLQIIQECKGLVVKEKHIVDGLEVCHEQQKKKEEVFSLGNETDKKDYDDSDEKQPEQQQPNKKGFENEIQPQQLFIEQIKQQPQQQFQQQSPKKQQEKQIQQIQIQQVQQVQQDKKEEKISQQQQIVQKENGSDESEDDDEQLIAKFEQKIQTKTGDSDEDCDDFLDDLIKQGDKQE</sequence>
<comment type="caution">
    <text evidence="4">The sequence shown here is derived from an EMBL/GenBank/DDBJ whole genome shotgun (WGS) entry which is preliminary data.</text>
</comment>
<feature type="compositionally biased region" description="Basic and acidic residues" evidence="1">
    <location>
        <begin position="519"/>
        <end position="528"/>
    </location>
</feature>
<dbReference type="InterPro" id="IPR029023">
    <property type="entry name" value="Tensin_phosphatase"/>
</dbReference>
<dbReference type="PANTHER" id="PTHR45734">
    <property type="entry name" value="TENSIN"/>
    <property type="match status" value="1"/>
</dbReference>
<dbReference type="SMART" id="SM01326">
    <property type="entry name" value="PTEN_C2"/>
    <property type="match status" value="1"/>
</dbReference>
<accession>A0A8S1LPI8</accession>
<dbReference type="PANTHER" id="PTHR45734:SF10">
    <property type="entry name" value="BLISTERY, ISOFORM A"/>
    <property type="match status" value="1"/>
</dbReference>
<feature type="domain" description="Phosphatase tensin-type" evidence="2">
    <location>
        <begin position="35"/>
        <end position="197"/>
    </location>
</feature>
<dbReference type="PROSITE" id="PS51181">
    <property type="entry name" value="PPASE_TENSIN"/>
    <property type="match status" value="1"/>
</dbReference>
<dbReference type="EMBL" id="CAJJDN010000024">
    <property type="protein sequence ID" value="CAD8068749.1"/>
    <property type="molecule type" value="Genomic_DNA"/>
</dbReference>
<evidence type="ECO:0000256" key="1">
    <source>
        <dbReference type="SAM" id="MobiDB-lite"/>
    </source>
</evidence>
<dbReference type="InterPro" id="IPR014020">
    <property type="entry name" value="Tensin_C2-dom"/>
</dbReference>
<feature type="compositionally biased region" description="Basic and acidic residues" evidence="1">
    <location>
        <begin position="386"/>
        <end position="406"/>
    </location>
</feature>
<protein>
    <submittedName>
        <fullName evidence="4">Uncharacterized protein</fullName>
    </submittedName>
</protein>
<feature type="domain" description="C2 tensin-type" evidence="3">
    <location>
        <begin position="201"/>
        <end position="327"/>
    </location>
</feature>
<feature type="region of interest" description="Disordered" evidence="1">
    <location>
        <begin position="462"/>
        <end position="528"/>
    </location>
</feature>
<reference evidence="4" key="1">
    <citation type="submission" date="2021-01" db="EMBL/GenBank/DDBJ databases">
        <authorList>
            <consortium name="Genoscope - CEA"/>
            <person name="William W."/>
        </authorList>
    </citation>
    <scope>NUCLEOTIDE SEQUENCE</scope>
</reference>
<proteinExistence type="predicted"/>
<evidence type="ECO:0000259" key="2">
    <source>
        <dbReference type="PROSITE" id="PS51181"/>
    </source>
</evidence>
<dbReference type="Pfam" id="PF10409">
    <property type="entry name" value="PTEN_C2"/>
    <property type="match status" value="1"/>
</dbReference>
<feature type="compositionally biased region" description="Low complexity" evidence="1">
    <location>
        <begin position="472"/>
        <end position="481"/>
    </location>
</feature>
<evidence type="ECO:0000313" key="5">
    <source>
        <dbReference type="Proteomes" id="UP000692954"/>
    </source>
</evidence>
<gene>
    <name evidence="4" type="ORF">PSON_ATCC_30995.1.T0240321</name>
</gene>
<dbReference type="PROSITE" id="PS51182">
    <property type="entry name" value="C2_TENSIN"/>
    <property type="match status" value="1"/>
</dbReference>
<dbReference type="OrthoDB" id="16692at2759"/>
<name>A0A8S1LPI8_9CILI</name>
<evidence type="ECO:0000313" key="4">
    <source>
        <dbReference type="EMBL" id="CAD8068749.1"/>
    </source>
</evidence>
<feature type="compositionally biased region" description="Acidic residues" evidence="1">
    <location>
        <begin position="509"/>
        <end position="518"/>
    </location>
</feature>
<feature type="region of interest" description="Disordered" evidence="1">
    <location>
        <begin position="386"/>
        <end position="416"/>
    </location>
</feature>
<dbReference type="InterPro" id="IPR051484">
    <property type="entry name" value="Tensin_PTEN_phosphatase"/>
</dbReference>
<organism evidence="4 5">
    <name type="scientific">Paramecium sonneborni</name>
    <dbReference type="NCBI Taxonomy" id="65129"/>
    <lineage>
        <taxon>Eukaryota</taxon>
        <taxon>Sar</taxon>
        <taxon>Alveolata</taxon>
        <taxon>Ciliophora</taxon>
        <taxon>Intramacronucleata</taxon>
        <taxon>Oligohymenophorea</taxon>
        <taxon>Peniculida</taxon>
        <taxon>Parameciidae</taxon>
        <taxon>Paramecium</taxon>
    </lineage>
</organism>